<dbReference type="Pfam" id="PF00535">
    <property type="entry name" value="Glycos_transf_2"/>
    <property type="match status" value="1"/>
</dbReference>
<dbReference type="PANTHER" id="PTHR43179">
    <property type="entry name" value="RHAMNOSYLTRANSFERASE WBBL"/>
    <property type="match status" value="1"/>
</dbReference>
<evidence type="ECO:0000313" key="6">
    <source>
        <dbReference type="EMBL" id="HIX53196.1"/>
    </source>
</evidence>
<proteinExistence type="inferred from homology"/>
<gene>
    <name evidence="6" type="ORF">IAA28_10385</name>
</gene>
<dbReference type="SUPFAM" id="SSF53448">
    <property type="entry name" value="Nucleotide-diphospho-sugar transferases"/>
    <property type="match status" value="1"/>
</dbReference>
<dbReference type="InterPro" id="IPR001173">
    <property type="entry name" value="Glyco_trans_2-like"/>
</dbReference>
<keyword evidence="4" id="KW-0808">Transferase</keyword>
<evidence type="ECO:0000256" key="4">
    <source>
        <dbReference type="ARBA" id="ARBA00022679"/>
    </source>
</evidence>
<dbReference type="PANTHER" id="PTHR43179:SF12">
    <property type="entry name" value="GALACTOFURANOSYLTRANSFERASE GLFT2"/>
    <property type="match status" value="1"/>
</dbReference>
<evidence type="ECO:0000256" key="3">
    <source>
        <dbReference type="ARBA" id="ARBA00022676"/>
    </source>
</evidence>
<comment type="caution">
    <text evidence="6">The sequence shown here is derived from an EMBL/GenBank/DDBJ whole genome shotgun (WGS) entry which is preliminary data.</text>
</comment>
<reference evidence="6" key="2">
    <citation type="submission" date="2021-04" db="EMBL/GenBank/DDBJ databases">
        <authorList>
            <person name="Gilroy R."/>
        </authorList>
    </citation>
    <scope>NUCLEOTIDE SEQUENCE</scope>
    <source>
        <strain evidence="6">ChiGjej4B4-12881</strain>
    </source>
</reference>
<comment type="pathway">
    <text evidence="1">Cell wall biogenesis; cell wall polysaccharide biosynthesis.</text>
</comment>
<feature type="domain" description="Glycosyltransferase 2-like" evidence="5">
    <location>
        <begin position="4"/>
        <end position="121"/>
    </location>
</feature>
<reference evidence="6" key="1">
    <citation type="journal article" date="2021" name="PeerJ">
        <title>Extensive microbial diversity within the chicken gut microbiome revealed by metagenomics and culture.</title>
        <authorList>
            <person name="Gilroy R."/>
            <person name="Ravi A."/>
            <person name="Getino M."/>
            <person name="Pursley I."/>
            <person name="Horton D.L."/>
            <person name="Alikhan N.F."/>
            <person name="Baker D."/>
            <person name="Gharbi K."/>
            <person name="Hall N."/>
            <person name="Watson M."/>
            <person name="Adriaenssens E.M."/>
            <person name="Foster-Nyarko E."/>
            <person name="Jarju S."/>
            <person name="Secka A."/>
            <person name="Antonio M."/>
            <person name="Oren A."/>
            <person name="Chaudhuri R.R."/>
            <person name="La Ragione R."/>
            <person name="Hildebrand F."/>
            <person name="Pallen M.J."/>
        </authorList>
    </citation>
    <scope>NUCLEOTIDE SEQUENCE</scope>
    <source>
        <strain evidence="6">ChiGjej4B4-12881</strain>
    </source>
</reference>
<accession>A0A9D1W5R2</accession>
<name>A0A9D1W5R2_9FIRM</name>
<dbReference type="Gene3D" id="3.90.550.10">
    <property type="entry name" value="Spore Coat Polysaccharide Biosynthesis Protein SpsA, Chain A"/>
    <property type="match status" value="1"/>
</dbReference>
<sequence length="305" mass="36034">MVGIVILNYNNWKDTEECVRSILEKELRTDYQIYLVDNASPAQPSEEQKKFLREAGAVQIRSEENRGYSAGNNLGIRRALDDGCSAVLISNPDVRYEENSISVMEEYLNSHPDVGIVGPKIILGNGQLQRECMMFKTGILEKYLLRTRFHIFFPGYNRRYWGREHDYESETFPVYAVMGCCFMMSRDCALDVTPLDERPFLYEEELILGIHMERAGWKTVYCPKSVIHHLHGTSTEQVQAFAYTCNVCSEIYYCRRYLGMKKWQILPLYWYRTGLYRLKGLRNKEFREKRKLYRESTRRELQRRN</sequence>
<evidence type="ECO:0000256" key="2">
    <source>
        <dbReference type="ARBA" id="ARBA00006739"/>
    </source>
</evidence>
<dbReference type="GO" id="GO:0016757">
    <property type="term" value="F:glycosyltransferase activity"/>
    <property type="evidence" value="ECO:0007669"/>
    <property type="project" value="UniProtKB-KW"/>
</dbReference>
<dbReference type="Proteomes" id="UP000886780">
    <property type="component" value="Unassembled WGS sequence"/>
</dbReference>
<evidence type="ECO:0000313" key="7">
    <source>
        <dbReference type="Proteomes" id="UP000886780"/>
    </source>
</evidence>
<dbReference type="CDD" id="cd04186">
    <property type="entry name" value="GT_2_like_c"/>
    <property type="match status" value="1"/>
</dbReference>
<dbReference type="InterPro" id="IPR029044">
    <property type="entry name" value="Nucleotide-diphossugar_trans"/>
</dbReference>
<protein>
    <submittedName>
        <fullName evidence="6">Glycosyltransferase family 2 protein</fullName>
    </submittedName>
</protein>
<evidence type="ECO:0000256" key="1">
    <source>
        <dbReference type="ARBA" id="ARBA00004776"/>
    </source>
</evidence>
<dbReference type="EMBL" id="DXEU01000188">
    <property type="protein sequence ID" value="HIX53196.1"/>
    <property type="molecule type" value="Genomic_DNA"/>
</dbReference>
<evidence type="ECO:0000259" key="5">
    <source>
        <dbReference type="Pfam" id="PF00535"/>
    </source>
</evidence>
<comment type="similarity">
    <text evidence="2">Belongs to the glycosyltransferase 2 family.</text>
</comment>
<dbReference type="AlphaFoldDB" id="A0A9D1W5R2"/>
<organism evidence="6 7">
    <name type="scientific">Candidatus Lachnoclostridium stercoripullorum</name>
    <dbReference type="NCBI Taxonomy" id="2838635"/>
    <lineage>
        <taxon>Bacteria</taxon>
        <taxon>Bacillati</taxon>
        <taxon>Bacillota</taxon>
        <taxon>Clostridia</taxon>
        <taxon>Lachnospirales</taxon>
        <taxon>Lachnospiraceae</taxon>
    </lineage>
</organism>
<keyword evidence="3" id="KW-0328">Glycosyltransferase</keyword>